<evidence type="ECO:0000313" key="3">
    <source>
        <dbReference type="Proteomes" id="UP000324222"/>
    </source>
</evidence>
<keyword evidence="3" id="KW-1185">Reference proteome</keyword>
<feature type="region of interest" description="Disordered" evidence="1">
    <location>
        <begin position="90"/>
        <end position="128"/>
    </location>
</feature>
<evidence type="ECO:0000256" key="1">
    <source>
        <dbReference type="SAM" id="MobiDB-lite"/>
    </source>
</evidence>
<organism evidence="2 3">
    <name type="scientific">Portunus trituberculatus</name>
    <name type="common">Swimming crab</name>
    <name type="synonym">Neptunus trituberculatus</name>
    <dbReference type="NCBI Taxonomy" id="210409"/>
    <lineage>
        <taxon>Eukaryota</taxon>
        <taxon>Metazoa</taxon>
        <taxon>Ecdysozoa</taxon>
        <taxon>Arthropoda</taxon>
        <taxon>Crustacea</taxon>
        <taxon>Multicrustacea</taxon>
        <taxon>Malacostraca</taxon>
        <taxon>Eumalacostraca</taxon>
        <taxon>Eucarida</taxon>
        <taxon>Decapoda</taxon>
        <taxon>Pleocyemata</taxon>
        <taxon>Brachyura</taxon>
        <taxon>Eubrachyura</taxon>
        <taxon>Portunoidea</taxon>
        <taxon>Portunidae</taxon>
        <taxon>Portuninae</taxon>
        <taxon>Portunus</taxon>
    </lineage>
</organism>
<evidence type="ECO:0000313" key="2">
    <source>
        <dbReference type="EMBL" id="MPC61297.1"/>
    </source>
</evidence>
<reference evidence="2 3" key="1">
    <citation type="submission" date="2019-05" db="EMBL/GenBank/DDBJ databases">
        <title>Another draft genome of Portunus trituberculatus and its Hox gene families provides insights of decapod evolution.</title>
        <authorList>
            <person name="Jeong J.-H."/>
            <person name="Song I."/>
            <person name="Kim S."/>
            <person name="Choi T."/>
            <person name="Kim D."/>
            <person name="Ryu S."/>
            <person name="Kim W."/>
        </authorList>
    </citation>
    <scope>NUCLEOTIDE SEQUENCE [LARGE SCALE GENOMIC DNA]</scope>
    <source>
        <tissue evidence="2">Muscle</tissue>
    </source>
</reference>
<dbReference type="EMBL" id="VSRR010018386">
    <property type="protein sequence ID" value="MPC61297.1"/>
    <property type="molecule type" value="Genomic_DNA"/>
</dbReference>
<proteinExistence type="predicted"/>
<dbReference type="Proteomes" id="UP000324222">
    <property type="component" value="Unassembled WGS sequence"/>
</dbReference>
<comment type="caution">
    <text evidence="2">The sequence shown here is derived from an EMBL/GenBank/DDBJ whole genome shotgun (WGS) entry which is preliminary data.</text>
</comment>
<sequence length="128" mass="13977">MTGLGGLTRKQPVHEPLHRNNFAARMLSCFPLSFGYTLQPDKLADPLKILHRGYAGAAAHPQFKLTDADIIKERRGALMAAVVTNPSRTNITQTLPAPRKAVHAPNPRQTPPRQPVSPGTAAYRPQVL</sequence>
<protein>
    <submittedName>
        <fullName evidence="2">Uncharacterized protein</fullName>
    </submittedName>
</protein>
<accession>A0A5B7GVQ9</accession>
<dbReference type="AlphaFoldDB" id="A0A5B7GVQ9"/>
<gene>
    <name evidence="2" type="ORF">E2C01_055366</name>
</gene>
<name>A0A5B7GVQ9_PORTR</name>